<organism evidence="2 3">
    <name type="scientific">Paramecium sonneborni</name>
    <dbReference type="NCBI Taxonomy" id="65129"/>
    <lineage>
        <taxon>Eukaryota</taxon>
        <taxon>Sar</taxon>
        <taxon>Alveolata</taxon>
        <taxon>Ciliophora</taxon>
        <taxon>Intramacronucleata</taxon>
        <taxon>Oligohymenophorea</taxon>
        <taxon>Peniculida</taxon>
        <taxon>Parameciidae</taxon>
        <taxon>Paramecium</taxon>
    </lineage>
</organism>
<keyword evidence="3" id="KW-1185">Reference proteome</keyword>
<name>A0A8S1QUF0_9CILI</name>
<keyword evidence="1" id="KW-0812">Transmembrane</keyword>
<comment type="caution">
    <text evidence="2">The sequence shown here is derived from an EMBL/GenBank/DDBJ whole genome shotgun (WGS) entry which is preliminary data.</text>
</comment>
<accession>A0A8S1QUF0</accession>
<evidence type="ECO:0000313" key="3">
    <source>
        <dbReference type="Proteomes" id="UP000692954"/>
    </source>
</evidence>
<proteinExistence type="predicted"/>
<protein>
    <recommendedName>
        <fullName evidence="4">Transmembrane protein</fullName>
    </recommendedName>
</protein>
<feature type="transmembrane region" description="Helical" evidence="1">
    <location>
        <begin position="12"/>
        <end position="34"/>
    </location>
</feature>
<evidence type="ECO:0008006" key="4">
    <source>
        <dbReference type="Google" id="ProtNLM"/>
    </source>
</evidence>
<keyword evidence="1" id="KW-1133">Transmembrane helix</keyword>
<dbReference type="AlphaFoldDB" id="A0A8S1QUF0"/>
<gene>
    <name evidence="2" type="ORF">PSON_ATCC_30995.1.T1160190</name>
</gene>
<evidence type="ECO:0000313" key="2">
    <source>
        <dbReference type="EMBL" id="CAD8118307.1"/>
    </source>
</evidence>
<dbReference type="Proteomes" id="UP000692954">
    <property type="component" value="Unassembled WGS sequence"/>
</dbReference>
<sequence>MFDYRSISRSNFLQFFSYTFIIIDFIIIQILRLIRIVGQMKKFKLLQKLIKNQEIVEQIILKKIIGIAHYKEDQRCKIDGKIYKYNKIKMKLKLKVFQEEKFFKKLFIKKHQ</sequence>
<reference evidence="2" key="1">
    <citation type="submission" date="2021-01" db="EMBL/GenBank/DDBJ databases">
        <authorList>
            <consortium name="Genoscope - CEA"/>
            <person name="William W."/>
        </authorList>
    </citation>
    <scope>NUCLEOTIDE SEQUENCE</scope>
</reference>
<dbReference type="EMBL" id="CAJJDN010000116">
    <property type="protein sequence ID" value="CAD8118307.1"/>
    <property type="molecule type" value="Genomic_DNA"/>
</dbReference>
<evidence type="ECO:0000256" key="1">
    <source>
        <dbReference type="SAM" id="Phobius"/>
    </source>
</evidence>
<keyword evidence="1" id="KW-0472">Membrane</keyword>